<keyword evidence="2" id="KW-1185">Reference proteome</keyword>
<reference evidence="1 2" key="1">
    <citation type="submission" date="2009-09" db="EMBL/GenBank/DDBJ databases">
        <authorList>
            <person name="Qin X."/>
            <person name="Bachman B."/>
            <person name="Battles P."/>
            <person name="Bell A."/>
            <person name="Bess C."/>
            <person name="Bickham C."/>
            <person name="Chaboub L."/>
            <person name="Chen D."/>
            <person name="Coyle M."/>
            <person name="Deiros D.R."/>
            <person name="Dinh H."/>
            <person name="Forbes L."/>
            <person name="Fowler G."/>
            <person name="Francisco L."/>
            <person name="Fu Q."/>
            <person name="Gubbala S."/>
            <person name="Hale W."/>
            <person name="Han Y."/>
            <person name="Hemphill L."/>
            <person name="Highlander S.K."/>
            <person name="Hirani K."/>
            <person name="Hogues M."/>
            <person name="Jackson L."/>
            <person name="Jakkamsetti A."/>
            <person name="Javaid M."/>
            <person name="Jiang H."/>
            <person name="Korchina V."/>
            <person name="Kovar C."/>
            <person name="Lara F."/>
            <person name="Lee S."/>
            <person name="Mata R."/>
            <person name="Mathew T."/>
            <person name="Moen C."/>
            <person name="Morales K."/>
            <person name="Munidasa M."/>
            <person name="Nazareth L."/>
            <person name="Ngo R."/>
            <person name="Nguyen L."/>
            <person name="Okwuonu G."/>
            <person name="Ongeri F."/>
            <person name="Patil S."/>
            <person name="Petrosino J."/>
            <person name="Pham C."/>
            <person name="Pham P."/>
            <person name="Pu L.-L."/>
            <person name="Puazo M."/>
            <person name="Raj R."/>
            <person name="Reid J."/>
            <person name="Rouhana J."/>
            <person name="Saada N."/>
            <person name="Shang Y."/>
            <person name="Simmons D."/>
            <person name="Thornton R."/>
            <person name="Warren J."/>
            <person name="Weissenberger G."/>
            <person name="Zhang J."/>
            <person name="Zhang L."/>
            <person name="Zhou C."/>
            <person name="Zhu D."/>
            <person name="Muzny D."/>
            <person name="Worley K."/>
            <person name="Gibbs R."/>
        </authorList>
    </citation>
    <scope>NUCLEOTIDE SEQUENCE [LARGE SCALE GENOMIC DNA]</scope>
    <source>
        <strain evidence="1 2">DSM 13335</strain>
    </source>
</reference>
<comment type="caution">
    <text evidence="1">The sequence shown here is derived from an EMBL/GenBank/DDBJ whole genome shotgun (WGS) entry which is preliminary data.</text>
</comment>
<dbReference type="AlphaFoldDB" id="C8PCR5"/>
<dbReference type="HOGENOM" id="CLU_3253210_0_0_9"/>
<gene>
    <name evidence="1" type="ORF">HMPREF0520_0885</name>
</gene>
<evidence type="ECO:0000313" key="2">
    <source>
        <dbReference type="Proteomes" id="UP000004115"/>
    </source>
</evidence>
<accession>C8PCR5</accession>
<evidence type="ECO:0000313" key="1">
    <source>
        <dbReference type="EMBL" id="EEW51723.1"/>
    </source>
</evidence>
<organism evidence="1 2">
    <name type="scientific">Lactobacillus iners DSM 13335</name>
    <dbReference type="NCBI Taxonomy" id="525328"/>
    <lineage>
        <taxon>Bacteria</taxon>
        <taxon>Bacillati</taxon>
        <taxon>Bacillota</taxon>
        <taxon>Bacilli</taxon>
        <taxon>Lactobacillales</taxon>
        <taxon>Lactobacillaceae</taxon>
        <taxon>Lactobacillus</taxon>
    </lineage>
</organism>
<protein>
    <submittedName>
        <fullName evidence="1">Uncharacterized protein</fullName>
    </submittedName>
</protein>
<dbReference type="Proteomes" id="UP000004115">
    <property type="component" value="Unassembled WGS sequence"/>
</dbReference>
<name>C8PCR5_9LACO</name>
<dbReference type="EMBL" id="ACLN01000010">
    <property type="protein sequence ID" value="EEW51723.1"/>
    <property type="molecule type" value="Genomic_DNA"/>
</dbReference>
<sequence length="46" mass="5673">MFDIFIIIIFSLPLYHQTKLLLNSTFLSRENRYNYCYNTIFYVKNT</sequence>
<proteinExistence type="predicted"/>